<reference evidence="11" key="1">
    <citation type="submission" date="2015-11" db="EMBL/GenBank/DDBJ databases">
        <title>Draft Genome Sequence of the Radioresistant Bacterium Deinococcus grandis, Isolated from Freshwater Fish in Japan.</title>
        <authorList>
            <person name="Satoh K."/>
            <person name="Onodera T."/>
            <person name="Omoso K."/>
            <person name="Takeda-Yano K."/>
            <person name="Katayama T."/>
            <person name="Oono Y."/>
            <person name="Narumi I."/>
        </authorList>
    </citation>
    <scope>NUCLEOTIDE SEQUENCE [LARGE SCALE GENOMIC DNA]</scope>
    <source>
        <strain evidence="11">ATCC 43672</strain>
    </source>
</reference>
<evidence type="ECO:0000256" key="1">
    <source>
        <dbReference type="ARBA" id="ARBA00004203"/>
    </source>
</evidence>
<dbReference type="GO" id="GO:0015627">
    <property type="term" value="C:type II protein secretion system complex"/>
    <property type="evidence" value="ECO:0007669"/>
    <property type="project" value="InterPro"/>
</dbReference>
<keyword evidence="4 9" id="KW-0812">Transmembrane</keyword>
<dbReference type="NCBIfam" id="TIGR02532">
    <property type="entry name" value="IV_pilin_GFxxxE"/>
    <property type="match status" value="1"/>
</dbReference>
<proteinExistence type="predicted"/>
<evidence type="ECO:0000256" key="8">
    <source>
        <dbReference type="ARBA" id="ARBA00023237"/>
    </source>
</evidence>
<keyword evidence="5" id="KW-0574">Periplasm</keyword>
<evidence type="ECO:0000256" key="7">
    <source>
        <dbReference type="ARBA" id="ARBA00023136"/>
    </source>
</evidence>
<dbReference type="Proteomes" id="UP000056209">
    <property type="component" value="Unassembled WGS sequence"/>
</dbReference>
<dbReference type="InterPro" id="IPR012902">
    <property type="entry name" value="N_methyl_site"/>
</dbReference>
<dbReference type="EMBL" id="BCMS01000003">
    <property type="protein sequence ID" value="GAQ23574.1"/>
    <property type="molecule type" value="Genomic_DNA"/>
</dbReference>
<protein>
    <submittedName>
        <fullName evidence="10">Tfp pilus assembly protein major pilin PilA-like protein, hofG</fullName>
    </submittedName>
</protein>
<dbReference type="Gene3D" id="3.30.700.10">
    <property type="entry name" value="Glycoprotein, Type 4 Pilin"/>
    <property type="match status" value="1"/>
</dbReference>
<dbReference type="PRINTS" id="PR00885">
    <property type="entry name" value="BCTERIALGSPH"/>
</dbReference>
<evidence type="ECO:0000256" key="5">
    <source>
        <dbReference type="ARBA" id="ARBA00022764"/>
    </source>
</evidence>
<evidence type="ECO:0000256" key="9">
    <source>
        <dbReference type="SAM" id="Phobius"/>
    </source>
</evidence>
<dbReference type="InterPro" id="IPR045584">
    <property type="entry name" value="Pilin-like"/>
</dbReference>
<feature type="transmembrane region" description="Helical" evidence="9">
    <location>
        <begin position="12"/>
        <end position="32"/>
    </location>
</feature>
<dbReference type="OrthoDB" id="9888433at2"/>
<accession>A0A100HMR2</accession>
<gene>
    <name evidence="10" type="ORF">DEIGR_310093</name>
</gene>
<sequence>MNTPAPHRTQGFTLIELLVVIAIIGVLAAILLPTFSDAQKKPNDTAALQCGRAIITGAVAYRAGNGGALPAAPFSPDVLGADVREACAGQRVMPYAVPTSTAGTEYAITSLDSKGLPSFFVANSRGSGAFVSNSDDSVCGSQGCKLRFLRWSAWGL</sequence>
<dbReference type="SUPFAM" id="SSF54523">
    <property type="entry name" value="Pili subunits"/>
    <property type="match status" value="1"/>
</dbReference>
<keyword evidence="6 9" id="KW-1133">Transmembrane helix</keyword>
<keyword evidence="11" id="KW-1185">Reference proteome</keyword>
<dbReference type="InterPro" id="IPR002416">
    <property type="entry name" value="T2SS_protein-GspH"/>
</dbReference>
<dbReference type="GO" id="GO:0042597">
    <property type="term" value="C:periplasmic space"/>
    <property type="evidence" value="ECO:0007669"/>
    <property type="project" value="UniProtKB-SubCell"/>
</dbReference>
<organism evidence="10 11">
    <name type="scientific">Deinococcus grandis</name>
    <dbReference type="NCBI Taxonomy" id="57498"/>
    <lineage>
        <taxon>Bacteria</taxon>
        <taxon>Thermotogati</taxon>
        <taxon>Deinococcota</taxon>
        <taxon>Deinococci</taxon>
        <taxon>Deinococcales</taxon>
        <taxon>Deinococcaceae</taxon>
        <taxon>Deinococcus</taxon>
    </lineage>
</organism>
<dbReference type="PROSITE" id="PS00409">
    <property type="entry name" value="PROKAR_NTER_METHYL"/>
    <property type="match status" value="1"/>
</dbReference>
<dbReference type="GO" id="GO:0009279">
    <property type="term" value="C:cell outer membrane"/>
    <property type="evidence" value="ECO:0007669"/>
    <property type="project" value="UniProtKB-SubCell"/>
</dbReference>
<dbReference type="AlphaFoldDB" id="A0A100HMR2"/>
<evidence type="ECO:0000256" key="2">
    <source>
        <dbReference type="ARBA" id="ARBA00004418"/>
    </source>
</evidence>
<keyword evidence="7 9" id="KW-0472">Membrane</keyword>
<dbReference type="PANTHER" id="PTHR30093:SF44">
    <property type="entry name" value="TYPE II SECRETION SYSTEM CORE PROTEIN G"/>
    <property type="match status" value="1"/>
</dbReference>
<comment type="caution">
    <text evidence="10">The sequence shown here is derived from an EMBL/GenBank/DDBJ whole genome shotgun (WGS) entry which is preliminary data.</text>
</comment>
<evidence type="ECO:0000313" key="10">
    <source>
        <dbReference type="EMBL" id="GAQ23574.1"/>
    </source>
</evidence>
<dbReference type="PANTHER" id="PTHR30093">
    <property type="entry name" value="GENERAL SECRETION PATHWAY PROTEIN G"/>
    <property type="match status" value="1"/>
</dbReference>
<evidence type="ECO:0000256" key="6">
    <source>
        <dbReference type="ARBA" id="ARBA00022989"/>
    </source>
</evidence>
<comment type="subcellular location">
    <subcellularLocation>
        <location evidence="1">Cell outer membrane</location>
        <topology evidence="1">Single-pass membrane protein</topology>
    </subcellularLocation>
    <subcellularLocation>
        <location evidence="2">Periplasm</location>
    </subcellularLocation>
</comment>
<keyword evidence="8" id="KW-0998">Cell outer membrane</keyword>
<evidence type="ECO:0000313" key="11">
    <source>
        <dbReference type="Proteomes" id="UP000056209"/>
    </source>
</evidence>
<dbReference type="GO" id="GO:0015628">
    <property type="term" value="P:protein secretion by the type II secretion system"/>
    <property type="evidence" value="ECO:0007669"/>
    <property type="project" value="InterPro"/>
</dbReference>
<evidence type="ECO:0000256" key="4">
    <source>
        <dbReference type="ARBA" id="ARBA00022692"/>
    </source>
</evidence>
<name>A0A100HMR2_9DEIO</name>
<keyword evidence="3" id="KW-0488">Methylation</keyword>
<evidence type="ECO:0000256" key="3">
    <source>
        <dbReference type="ARBA" id="ARBA00022481"/>
    </source>
</evidence>
<dbReference type="Pfam" id="PF07963">
    <property type="entry name" value="N_methyl"/>
    <property type="match status" value="1"/>
</dbReference>
<dbReference type="RefSeq" id="WP_083524275.1">
    <property type="nucleotide sequence ID" value="NZ_BCMS01000003.1"/>
</dbReference>